<sequence length="695" mass="75988">MKKKWLVFTVILSLLVGGMAGLVGEKRAEAAPAAFAHPGLLHTQTDLDRMKQMVNAGTQPYLEGWNQLVNSPLSQAGWTPRAAATIIRGGSGDNVALLFNDIARAYQNALRWKISGSTAHGDTARDILNAWSSTLTTLSGNADRYLASGLYGYQLANAAELMRDYPGFNLTQMQSMLLNVFYKPLVERFLIGNEYGKDHNDAYIQNYWANWDLANMAATVAIGIFCDRRDIYDMGVEYFKHGAGNGSIYNAIPFLHPNGLAQWQESGRDQAHTQLGVGLMAVVNEMAWNQGEDLYGWANNRFLRAAEYVAKYNNGDDNVPFAAYEWGSGTNGAVQTHAVISADNRNEYRSIWEMIYNHYAKRKGLSVPNIAARAALVRPEGGPNIQYPSTFDQLGFGTLLYTRPAGGGGTAALPEGNIPDGIYRFSLRLDGKVMEAAGTAGGAQVRKSTYTGAALQQWTVTHLGGGQYSIKNTQSGLALEVAGGSLEHGAKFVLGSSNGGDNQRFAFIPTGAGYHRITPVQSNKPADAAGNNTAEGALIQQWRYVLGANQQWRVEPVAVNVRLQSFNYPDRNVRHSSYRVRLDANVSPAADAQFKMVAGLADAAGISFESVNFPGRYLRVRTNGEVWLDLNDSTAAFKNEATFRRVAGLADPQRASYQTWADSAKYLRHTNYLLYAQAGTEATFQEDATFREVSP</sequence>
<proteinExistence type="predicted"/>
<protein>
    <submittedName>
        <fullName evidence="1">AbfB domain-containing protein</fullName>
    </submittedName>
</protein>
<evidence type="ECO:0000313" key="2">
    <source>
        <dbReference type="Proteomes" id="UP001631969"/>
    </source>
</evidence>
<dbReference type="Proteomes" id="UP001631969">
    <property type="component" value="Unassembled WGS sequence"/>
</dbReference>
<organism evidence="1 2">
    <name type="scientific">Paenibacillus mesotrionivorans</name>
    <dbReference type="NCBI Taxonomy" id="3160968"/>
    <lineage>
        <taxon>Bacteria</taxon>
        <taxon>Bacillati</taxon>
        <taxon>Bacillota</taxon>
        <taxon>Bacilli</taxon>
        <taxon>Bacillales</taxon>
        <taxon>Paenibacillaceae</taxon>
        <taxon>Paenibacillus</taxon>
    </lineage>
</organism>
<accession>A0ACC7P3C5</accession>
<evidence type="ECO:0000313" key="1">
    <source>
        <dbReference type="EMBL" id="MFM9331230.1"/>
    </source>
</evidence>
<name>A0ACC7P3C5_9BACL</name>
<reference evidence="1" key="1">
    <citation type="submission" date="2024-12" db="EMBL/GenBank/DDBJ databases">
        <authorList>
            <person name="Wu N."/>
        </authorList>
    </citation>
    <scope>NUCLEOTIDE SEQUENCE</scope>
    <source>
        <strain evidence="1">P15</strain>
    </source>
</reference>
<keyword evidence="2" id="KW-1185">Reference proteome</keyword>
<gene>
    <name evidence="1" type="ORF">ACI1P1_23320</name>
</gene>
<dbReference type="EMBL" id="JBJURJ010000017">
    <property type="protein sequence ID" value="MFM9331230.1"/>
    <property type="molecule type" value="Genomic_DNA"/>
</dbReference>
<comment type="caution">
    <text evidence="1">The sequence shown here is derived from an EMBL/GenBank/DDBJ whole genome shotgun (WGS) entry which is preliminary data.</text>
</comment>